<evidence type="ECO:0000256" key="1">
    <source>
        <dbReference type="SAM" id="MobiDB-lite"/>
    </source>
</evidence>
<keyword evidence="4" id="KW-1185">Reference proteome</keyword>
<sequence length="287" mass="30664">MHPLTPEGQGIIDDLAQRHGFSRDAILHMLCALRQGNGSMAMFSHPEFGGPGQWMYGGTPMLSDALNHSLRRRVDALCHELSERLANQPTLLDGGHAPPRDPGHAGDQATASGDATSWAGPFASASDTPWWPAELGTPTATGSQDGLRYAYFAEARRLAIQRGDRVRVHDTGEHRITGIATQQQGANSSVTFTSQSGQVDLASLPVISSHQPSDTRPSAPADAHAPDSAVSVSDADPAFRPDTGYASAPSQEAELLNAIERLGELRDKGILTEEEFTTKKAELLSRL</sequence>
<dbReference type="Pfam" id="PF09851">
    <property type="entry name" value="SHOCT"/>
    <property type="match status" value="1"/>
</dbReference>
<dbReference type="EMBL" id="JACHXP010000004">
    <property type="protein sequence ID" value="MBB3189870.1"/>
    <property type="molecule type" value="Genomic_DNA"/>
</dbReference>
<feature type="domain" description="SHOCT" evidence="2">
    <location>
        <begin position="258"/>
        <end position="284"/>
    </location>
</feature>
<dbReference type="RefSeq" id="WP_183324619.1">
    <property type="nucleotide sequence ID" value="NZ_JACHXP010000004.1"/>
</dbReference>
<comment type="caution">
    <text evidence="3">The sequence shown here is derived from an EMBL/GenBank/DDBJ whole genome shotgun (WGS) entry which is preliminary data.</text>
</comment>
<feature type="compositionally biased region" description="Low complexity" evidence="1">
    <location>
        <begin position="217"/>
        <end position="238"/>
    </location>
</feature>
<proteinExistence type="predicted"/>
<protein>
    <recommendedName>
        <fullName evidence="2">SHOCT domain-containing protein</fullName>
    </recommendedName>
</protein>
<evidence type="ECO:0000313" key="3">
    <source>
        <dbReference type="EMBL" id="MBB3189870.1"/>
    </source>
</evidence>
<dbReference type="AlphaFoldDB" id="A0A839V7C4"/>
<gene>
    <name evidence="3" type="ORF">FHR94_001094</name>
</gene>
<feature type="region of interest" description="Disordered" evidence="1">
    <location>
        <begin position="208"/>
        <end position="250"/>
    </location>
</feature>
<organism evidence="3 4">
    <name type="scientific">Halomonas cerina</name>
    <dbReference type="NCBI Taxonomy" id="447424"/>
    <lineage>
        <taxon>Bacteria</taxon>
        <taxon>Pseudomonadati</taxon>
        <taxon>Pseudomonadota</taxon>
        <taxon>Gammaproteobacteria</taxon>
        <taxon>Oceanospirillales</taxon>
        <taxon>Halomonadaceae</taxon>
        <taxon>Halomonas</taxon>
    </lineage>
</organism>
<evidence type="ECO:0000313" key="4">
    <source>
        <dbReference type="Proteomes" id="UP000547614"/>
    </source>
</evidence>
<feature type="region of interest" description="Disordered" evidence="1">
    <location>
        <begin position="88"/>
        <end position="144"/>
    </location>
</feature>
<name>A0A839V7C4_9GAMM</name>
<accession>A0A839V7C4</accession>
<dbReference type="InterPro" id="IPR018649">
    <property type="entry name" value="SHOCT"/>
</dbReference>
<reference evidence="3 4" key="1">
    <citation type="submission" date="2020-08" db="EMBL/GenBank/DDBJ databases">
        <title>Genomic Encyclopedia of Type Strains, Phase III (KMG-III): the genomes of soil and plant-associated and newly described type strains.</title>
        <authorList>
            <person name="Whitman W."/>
        </authorList>
    </citation>
    <scope>NUCLEOTIDE SEQUENCE [LARGE SCALE GENOMIC DNA]</scope>
    <source>
        <strain evidence="3 4">CECT 7282</strain>
    </source>
</reference>
<evidence type="ECO:0000259" key="2">
    <source>
        <dbReference type="Pfam" id="PF09851"/>
    </source>
</evidence>
<dbReference type="Proteomes" id="UP000547614">
    <property type="component" value="Unassembled WGS sequence"/>
</dbReference>